<feature type="non-terminal residue" evidence="1">
    <location>
        <position position="65"/>
    </location>
</feature>
<evidence type="ECO:0000313" key="1">
    <source>
        <dbReference type="EMBL" id="SVE64232.1"/>
    </source>
</evidence>
<dbReference type="EMBL" id="UINC01231623">
    <property type="protein sequence ID" value="SVE64232.1"/>
    <property type="molecule type" value="Genomic_DNA"/>
</dbReference>
<gene>
    <name evidence="1" type="ORF">METZ01_LOCUS517086</name>
</gene>
<sequence>FRFTNTLPPRSSRRLWGWDMPRNLRCSTWCESFSTAKAPCRKMKPMHWRLQSRMHTGFRTTASGT</sequence>
<proteinExistence type="predicted"/>
<name>A0A383F4X7_9ZZZZ</name>
<protein>
    <submittedName>
        <fullName evidence="1">Uncharacterized protein</fullName>
    </submittedName>
</protein>
<feature type="non-terminal residue" evidence="1">
    <location>
        <position position="1"/>
    </location>
</feature>
<organism evidence="1">
    <name type="scientific">marine metagenome</name>
    <dbReference type="NCBI Taxonomy" id="408172"/>
    <lineage>
        <taxon>unclassified sequences</taxon>
        <taxon>metagenomes</taxon>
        <taxon>ecological metagenomes</taxon>
    </lineage>
</organism>
<accession>A0A383F4X7</accession>
<dbReference type="AlphaFoldDB" id="A0A383F4X7"/>
<reference evidence="1" key="1">
    <citation type="submission" date="2018-05" db="EMBL/GenBank/DDBJ databases">
        <authorList>
            <person name="Lanie J.A."/>
            <person name="Ng W.-L."/>
            <person name="Kazmierczak K.M."/>
            <person name="Andrzejewski T.M."/>
            <person name="Davidsen T.M."/>
            <person name="Wayne K.J."/>
            <person name="Tettelin H."/>
            <person name="Glass J.I."/>
            <person name="Rusch D."/>
            <person name="Podicherti R."/>
            <person name="Tsui H.-C.T."/>
            <person name="Winkler M.E."/>
        </authorList>
    </citation>
    <scope>NUCLEOTIDE SEQUENCE</scope>
</reference>